<dbReference type="Gene3D" id="3.50.50.60">
    <property type="entry name" value="FAD/NAD(P)-binding domain"/>
    <property type="match status" value="1"/>
</dbReference>
<evidence type="ECO:0000256" key="6">
    <source>
        <dbReference type="ARBA" id="ARBA00022694"/>
    </source>
</evidence>
<evidence type="ECO:0000256" key="8">
    <source>
        <dbReference type="ARBA" id="ARBA00023002"/>
    </source>
</evidence>
<evidence type="ECO:0000256" key="4">
    <source>
        <dbReference type="ARBA" id="ARBA00022679"/>
    </source>
</evidence>
<keyword evidence="8 10" id="KW-0560">Oxidoreductase</keyword>
<keyword evidence="7 10" id="KW-0274">FAD</keyword>
<keyword evidence="5 10" id="KW-0949">S-adenosyl-L-methionine</keyword>
<protein>
    <recommendedName>
        <fullName evidence="10">tRNA 5-methylaminomethyl-2-thiouridine biosynthesis bifunctional protein MnmC</fullName>
        <shortName evidence="10">tRNA mnm(5)s(2)U biosynthesis bifunctional protein</shortName>
    </recommendedName>
    <domain>
        <recommendedName>
            <fullName evidence="10">tRNA (mnm(5)s(2)U34)-methyltransferase</fullName>
            <ecNumber evidence="10">2.1.1.61</ecNumber>
        </recommendedName>
    </domain>
    <domain>
        <recommendedName>
            <fullName evidence="10">FAD-dependent cmnm(5)s(2)U34 oxidoreductase</fullName>
            <ecNumber evidence="10">1.5.-.-</ecNumber>
        </recommendedName>
    </domain>
</protein>
<dbReference type="RefSeq" id="WP_223419928.1">
    <property type="nucleotide sequence ID" value="NZ_JAKILS010000091.1"/>
</dbReference>
<evidence type="ECO:0000256" key="9">
    <source>
        <dbReference type="ARBA" id="ARBA00023268"/>
    </source>
</evidence>
<keyword evidence="4 10" id="KW-0808">Transferase</keyword>
<evidence type="ECO:0000256" key="2">
    <source>
        <dbReference type="ARBA" id="ARBA00022603"/>
    </source>
</evidence>
<evidence type="ECO:0000256" key="10">
    <source>
        <dbReference type="HAMAP-Rule" id="MF_01102"/>
    </source>
</evidence>
<comment type="subcellular location">
    <subcellularLocation>
        <location evidence="10">Cytoplasm</location>
    </subcellularLocation>
</comment>
<keyword evidence="1 10" id="KW-0963">Cytoplasm</keyword>
<evidence type="ECO:0000256" key="5">
    <source>
        <dbReference type="ARBA" id="ARBA00022691"/>
    </source>
</evidence>
<proteinExistence type="inferred from homology"/>
<dbReference type="EMBL" id="BMII01000060">
    <property type="protein sequence ID" value="GGB76360.1"/>
    <property type="molecule type" value="Genomic_DNA"/>
</dbReference>
<comment type="cofactor">
    <cofactor evidence="10">
        <name>FAD</name>
        <dbReference type="ChEBI" id="CHEBI:57692"/>
    </cofactor>
</comment>
<keyword evidence="9 10" id="KW-0511">Multifunctional enzyme</keyword>
<feature type="domain" description="FAD dependent oxidoreductase" evidence="11">
    <location>
        <begin position="282"/>
        <end position="661"/>
    </location>
</feature>
<evidence type="ECO:0000256" key="1">
    <source>
        <dbReference type="ARBA" id="ARBA00022490"/>
    </source>
</evidence>
<dbReference type="InterPro" id="IPR029063">
    <property type="entry name" value="SAM-dependent_MTases_sf"/>
</dbReference>
<dbReference type="InterPro" id="IPR017610">
    <property type="entry name" value="tRNA_S-uridine_synth_MnmC_C"/>
</dbReference>
<accession>A0ABQ1JVK5</accession>
<dbReference type="NCBIfam" id="TIGR03197">
    <property type="entry name" value="MnmC_Cterm"/>
    <property type="match status" value="1"/>
</dbReference>
<dbReference type="InterPro" id="IPR036188">
    <property type="entry name" value="FAD/NAD-bd_sf"/>
</dbReference>
<dbReference type="PANTHER" id="PTHR13847">
    <property type="entry name" value="SARCOSINE DEHYDROGENASE-RELATED"/>
    <property type="match status" value="1"/>
</dbReference>
<reference evidence="13" key="1">
    <citation type="journal article" date="2019" name="Int. J. Syst. Evol. Microbiol.">
        <title>The Global Catalogue of Microorganisms (GCM) 10K type strain sequencing project: providing services to taxonomists for standard genome sequencing and annotation.</title>
        <authorList>
            <consortium name="The Broad Institute Genomics Platform"/>
            <consortium name="The Broad Institute Genome Sequencing Center for Infectious Disease"/>
            <person name="Wu L."/>
            <person name="Ma J."/>
        </authorList>
    </citation>
    <scope>NUCLEOTIDE SEQUENCE [LARGE SCALE GENOMIC DNA]</scope>
    <source>
        <strain evidence="13">CGMCC 1.15339</strain>
    </source>
</reference>
<dbReference type="InterPro" id="IPR006076">
    <property type="entry name" value="FAD-dep_OxRdtase"/>
</dbReference>
<feature type="region of interest" description="FAD-dependent cmnm(5)s(2)U34 oxidoreductase" evidence="10">
    <location>
        <begin position="285"/>
        <end position="707"/>
    </location>
</feature>
<gene>
    <name evidence="10 12" type="primary">mnmC</name>
    <name evidence="12" type="ORF">GCM10011607_40770</name>
</gene>
<name>A0ABQ1JVK5_9GAMM</name>
<dbReference type="HAMAP" id="MF_01102">
    <property type="entry name" value="MnmC"/>
    <property type="match status" value="1"/>
</dbReference>
<organism evidence="12 13">
    <name type="scientific">Shewanella inventionis</name>
    <dbReference type="NCBI Taxonomy" id="1738770"/>
    <lineage>
        <taxon>Bacteria</taxon>
        <taxon>Pseudomonadati</taxon>
        <taxon>Pseudomonadota</taxon>
        <taxon>Gammaproteobacteria</taxon>
        <taxon>Alteromonadales</taxon>
        <taxon>Shewanellaceae</taxon>
        <taxon>Shewanella</taxon>
    </lineage>
</organism>
<comment type="function">
    <text evidence="10">Catalyzes the last two steps in the biosynthesis of 5-methylaminomethyl-2-thiouridine (mnm(5)s(2)U) at the wobble position (U34) in tRNA. Catalyzes the FAD-dependent demodification of cmnm(5)s(2)U34 to nm(5)s(2)U34, followed by the transfer of a methyl group from S-adenosyl-L-methionine to nm(5)s(2)U34, to form mnm(5)s(2)U34.</text>
</comment>
<keyword evidence="6 10" id="KW-0819">tRNA processing</keyword>
<sequence>MNKTTSISVSNTDQPTYNSLLLVNNTNAQKRYYQSVQHYIDAVLQTNDGQQGSNTPKKLLTLGQFGLADAHEILLLMQAVHLANQHLAKHQQQRVHLIVLALNPINRQQLQQIWLQQGLLAPNHNLFAHTNALLNTELAAINGCQRLTFNHIPLTVDVYFGKPLQQLALIATPASQCIQHWFALPHTSQAEYSDHFFNTKTLWQCGRLSANNASFTVSSFDEQPNNSNISQQLHHCGFITSVESSTAADDIAIAERNALTQQLKQQFAYNPIANSINNNQPIAIIGGGIAAASLALSLAQRGKNSIIYCKEAQLGQGASGNKQGAIYPLLTPENGPLSQFFQQAFLFSRRQIESLVDDGYSIGHQWCGVLHTGFDKRSEARLTKIINGQHWPAEIATAVNAKQASQIANLDIDKSGFYYPLGGWVCPFEFAQTTIAKAQTLANVTVVYNSHINEIKSGPQGWALHSNKNEPAIATHQQLVVASGAHITDLLQTKQLQISGFRGQVSHIPAQGELAQLATVICANGYLTPQHNKQHCVGASYVKDPQHLNFCPQEQHENSLKMKQSFPHSNWPNDIDVSNNDARVGVRMVSRDHFPVMGCATDVDELFKRYAIQQQSKDKPSQWQRYWQTTPAPIYEGLYVLGGLGSRGLSSGPLVAECLAANLCGQLSPLNLELQALLSPNRMWLRKLLKGKALETRKLARERTSSF</sequence>
<evidence type="ECO:0000313" key="13">
    <source>
        <dbReference type="Proteomes" id="UP000617555"/>
    </source>
</evidence>
<evidence type="ECO:0000259" key="11">
    <source>
        <dbReference type="Pfam" id="PF01266"/>
    </source>
</evidence>
<evidence type="ECO:0000313" key="12">
    <source>
        <dbReference type="EMBL" id="GGB76360.1"/>
    </source>
</evidence>
<comment type="caution">
    <text evidence="12">The sequence shown here is derived from an EMBL/GenBank/DDBJ whole genome shotgun (WGS) entry which is preliminary data.</text>
</comment>
<dbReference type="InterPro" id="IPR023032">
    <property type="entry name" value="tRNA_MAMT_biosynth_bifunc_MnmC"/>
</dbReference>
<comment type="similarity">
    <text evidence="10">In the C-terminal section; belongs to the DAO family.</text>
</comment>
<keyword evidence="3 10" id="KW-0285">Flavoprotein</keyword>
<dbReference type="EC" id="2.1.1.61" evidence="10"/>
<feature type="region of interest" description="tRNA (mnm(5)s(2)U34)-methyltransferase" evidence="10">
    <location>
        <begin position="1"/>
        <end position="257"/>
    </location>
</feature>
<dbReference type="SUPFAM" id="SSF51905">
    <property type="entry name" value="FAD/NAD(P)-binding domain"/>
    <property type="match status" value="1"/>
</dbReference>
<keyword evidence="13" id="KW-1185">Reference proteome</keyword>
<dbReference type="Pfam" id="PF01266">
    <property type="entry name" value="DAO"/>
    <property type="match status" value="1"/>
</dbReference>
<dbReference type="Proteomes" id="UP000617555">
    <property type="component" value="Unassembled WGS sequence"/>
</dbReference>
<dbReference type="Gene3D" id="3.30.9.10">
    <property type="entry name" value="D-Amino Acid Oxidase, subunit A, domain 2"/>
    <property type="match status" value="1"/>
</dbReference>
<comment type="catalytic activity">
    <reaction evidence="10">
        <text>5-aminomethyl-2-thiouridine(34) in tRNA + S-adenosyl-L-methionine = 5-methylaminomethyl-2-thiouridine(34) in tRNA + S-adenosyl-L-homocysteine + H(+)</text>
        <dbReference type="Rhea" id="RHEA:19569"/>
        <dbReference type="Rhea" id="RHEA-COMP:10195"/>
        <dbReference type="Rhea" id="RHEA-COMP:10197"/>
        <dbReference type="ChEBI" id="CHEBI:15378"/>
        <dbReference type="ChEBI" id="CHEBI:57856"/>
        <dbReference type="ChEBI" id="CHEBI:59789"/>
        <dbReference type="ChEBI" id="CHEBI:74454"/>
        <dbReference type="ChEBI" id="CHEBI:74455"/>
        <dbReference type="EC" id="2.1.1.61"/>
    </reaction>
</comment>
<dbReference type="PANTHER" id="PTHR13847:SF283">
    <property type="entry name" value="TRNA 5-METHYLAMINOMETHYL-2-THIOURIDINE BIOSYNTHESIS BIFUNCTIONAL PROTEIN MNMC"/>
    <property type="match status" value="1"/>
</dbReference>
<dbReference type="Gene3D" id="3.40.50.150">
    <property type="entry name" value="Vaccinia Virus protein VP39"/>
    <property type="match status" value="1"/>
</dbReference>
<evidence type="ECO:0000256" key="3">
    <source>
        <dbReference type="ARBA" id="ARBA00022630"/>
    </source>
</evidence>
<dbReference type="EC" id="1.5.-.-" evidence="10"/>
<keyword evidence="2 10" id="KW-0489">Methyltransferase</keyword>
<evidence type="ECO:0000256" key="7">
    <source>
        <dbReference type="ARBA" id="ARBA00022827"/>
    </source>
</evidence>
<comment type="similarity">
    <text evidence="10">In the N-terminal section; belongs to the methyltransferase superfamily. tRNA (mnm(5)s(2)U34)-methyltransferase family.</text>
</comment>